<dbReference type="InterPro" id="IPR008822">
    <property type="entry name" value="Endonuclease_RusA-like"/>
</dbReference>
<evidence type="ECO:0000313" key="2">
    <source>
        <dbReference type="Proteomes" id="UP000001998"/>
    </source>
</evidence>
<organism evidence="1 2">
    <name type="scientific">Burkholderia phage BcepNY3</name>
    <dbReference type="NCBI Taxonomy" id="2881397"/>
    <lineage>
        <taxon>Viruses</taxon>
        <taxon>Duplodnaviria</taxon>
        <taxon>Heunggongvirae</taxon>
        <taxon>Uroviricota</taxon>
        <taxon>Caudoviricetes</taxon>
        <taxon>Naesvirus</taxon>
        <taxon>Naesvirus bcepNY3</taxon>
    </lineage>
</organism>
<dbReference type="EMBL" id="EF602154">
    <property type="protein sequence ID" value="ABR10556.1"/>
    <property type="molecule type" value="Genomic_DNA"/>
</dbReference>
<dbReference type="GeneID" id="5291052"/>
<dbReference type="GO" id="GO:0000287">
    <property type="term" value="F:magnesium ion binding"/>
    <property type="evidence" value="ECO:0007669"/>
    <property type="project" value="InterPro"/>
</dbReference>
<dbReference type="InterPro" id="IPR036614">
    <property type="entry name" value="RusA-like_sf"/>
</dbReference>
<evidence type="ECO:0000313" key="1">
    <source>
        <dbReference type="EMBL" id="ABR10556.1"/>
    </source>
</evidence>
<dbReference type="GO" id="GO:0006281">
    <property type="term" value="P:DNA repair"/>
    <property type="evidence" value="ECO:0007669"/>
    <property type="project" value="InterPro"/>
</dbReference>
<dbReference type="SUPFAM" id="SSF103084">
    <property type="entry name" value="Holliday junction resolvase RusA"/>
    <property type="match status" value="1"/>
</dbReference>
<dbReference type="KEGG" id="vg:5291052"/>
<reference evidence="1 2" key="1">
    <citation type="submission" date="2007-05" db="EMBL/GenBank/DDBJ databases">
        <title>Complete genomic sequence of phage BcepNY3, a new member of the Burkholderia phage Bcep781 family.</title>
        <authorList>
            <person name="Summer E.J."/>
            <person name="Orchard R.C."/>
            <person name="Attenhofer K."/>
            <person name="Coffey A."/>
            <person name="Gill J.J."/>
            <person name="Gonzalez C.F."/>
            <person name="Young R."/>
        </authorList>
    </citation>
    <scope>NUCLEOTIDE SEQUENCE [LARGE SCALE GENOMIC DNA]</scope>
</reference>
<dbReference type="Proteomes" id="UP000001998">
    <property type="component" value="Segment"/>
</dbReference>
<dbReference type="Pfam" id="PF05866">
    <property type="entry name" value="RusA"/>
    <property type="match status" value="1"/>
</dbReference>
<protein>
    <submittedName>
        <fullName evidence="1">Rus</fullName>
    </submittedName>
</protein>
<dbReference type="GO" id="GO:0006310">
    <property type="term" value="P:DNA recombination"/>
    <property type="evidence" value="ECO:0007669"/>
    <property type="project" value="InterPro"/>
</dbReference>
<keyword evidence="2" id="KW-1185">Reference proteome</keyword>
<gene>
    <name evidence="1" type="ORF">BcepNY3gene21</name>
</gene>
<dbReference type="Gene3D" id="3.30.1330.70">
    <property type="entry name" value="Holliday junction resolvase RusA"/>
    <property type="match status" value="1"/>
</dbReference>
<name>A6N3C9_9CAUD</name>
<sequence length="131" mass="14514">MPTTRYSLTLPFPPSLNRAYRAVAGRVVLSKAARQYGVAVRNALPAGRVERIAGRLRVVVTVHPPARLVGRAWDVANREKLLSDALTKAGFWRDDSQIDSFRVDRGEFLETRPAGCAVVDVEVLAPVRFFP</sequence>
<accession>A6N3C9</accession>
<proteinExistence type="predicted"/>
<dbReference type="RefSeq" id="YP_001294859.1">
    <property type="nucleotide sequence ID" value="NC_009604.1"/>
</dbReference>